<proteinExistence type="inferred from homology"/>
<dbReference type="PANTHER" id="PTHR11629">
    <property type="entry name" value="VACUOLAR PROTON ATPASES"/>
    <property type="match status" value="1"/>
</dbReference>
<keyword evidence="5 8" id="KW-1133">Transmembrane helix</keyword>
<name>A0AAD5L7C0_PYTIN</name>
<dbReference type="AlphaFoldDB" id="A0AAD5L7C0"/>
<organism evidence="10 11">
    <name type="scientific">Pythium insidiosum</name>
    <name type="common">Pythiosis disease agent</name>
    <dbReference type="NCBI Taxonomy" id="114742"/>
    <lineage>
        <taxon>Eukaryota</taxon>
        <taxon>Sar</taxon>
        <taxon>Stramenopiles</taxon>
        <taxon>Oomycota</taxon>
        <taxon>Peronosporomycetes</taxon>
        <taxon>Pythiales</taxon>
        <taxon>Pythiaceae</taxon>
        <taxon>Pythium</taxon>
    </lineage>
</organism>
<evidence type="ECO:0000256" key="2">
    <source>
        <dbReference type="ARBA" id="ARBA00009904"/>
    </source>
</evidence>
<evidence type="ECO:0000313" key="10">
    <source>
        <dbReference type="EMBL" id="KAJ0388898.1"/>
    </source>
</evidence>
<evidence type="ECO:0000313" key="11">
    <source>
        <dbReference type="Proteomes" id="UP001209570"/>
    </source>
</evidence>
<keyword evidence="3 8" id="KW-0813">Transport</keyword>
<dbReference type="GO" id="GO:0046961">
    <property type="term" value="F:proton-transporting ATPase activity, rotational mechanism"/>
    <property type="evidence" value="ECO:0007669"/>
    <property type="project" value="InterPro"/>
</dbReference>
<dbReference type="GO" id="GO:0033179">
    <property type="term" value="C:proton-transporting V-type ATPase, V0 domain"/>
    <property type="evidence" value="ECO:0007669"/>
    <property type="project" value="InterPro"/>
</dbReference>
<reference evidence="10" key="1">
    <citation type="submission" date="2021-12" db="EMBL/GenBank/DDBJ databases">
        <title>Prjna785345.</title>
        <authorList>
            <person name="Rujirawat T."/>
            <person name="Krajaejun T."/>
        </authorList>
    </citation>
    <scope>NUCLEOTIDE SEQUENCE</scope>
    <source>
        <strain evidence="10">Pi057C3</strain>
    </source>
</reference>
<evidence type="ECO:0000256" key="6">
    <source>
        <dbReference type="ARBA" id="ARBA00023065"/>
    </source>
</evidence>
<keyword evidence="11" id="KW-1185">Reference proteome</keyword>
<feature type="compositionally biased region" description="Basic residues" evidence="9">
    <location>
        <begin position="56"/>
        <end position="68"/>
    </location>
</feature>
<comment type="function">
    <text evidence="8">Essential component of the vacuolar proton pump (V-ATPase), a multimeric enzyme that catalyzes the translocation of protons across the membranes. Required for assembly and activity of the V-ATPase.</text>
</comment>
<sequence length="119" mass="13148">MFDGQLKTQQTLLLLAAISVPAMLVIKPVYLKFTHRAPPPVRHHIDDEEDNEHTAHHAGHGHGGHGHGGHGEEFEFGEVFIHQAIETIEFVLGMVSNTASYLRLWALSLAHSGTLTRLC</sequence>
<dbReference type="GO" id="GO:0007035">
    <property type="term" value="P:vacuolar acidification"/>
    <property type="evidence" value="ECO:0007669"/>
    <property type="project" value="TreeGrafter"/>
</dbReference>
<dbReference type="GO" id="GO:0016471">
    <property type="term" value="C:vacuolar proton-transporting V-type ATPase complex"/>
    <property type="evidence" value="ECO:0007669"/>
    <property type="project" value="TreeGrafter"/>
</dbReference>
<evidence type="ECO:0000256" key="8">
    <source>
        <dbReference type="RuleBase" id="RU361189"/>
    </source>
</evidence>
<keyword evidence="8" id="KW-0375">Hydrogen ion transport</keyword>
<dbReference type="EMBL" id="JAKCXM010005861">
    <property type="protein sequence ID" value="KAJ0388898.1"/>
    <property type="molecule type" value="Genomic_DNA"/>
</dbReference>
<keyword evidence="7 8" id="KW-0472">Membrane</keyword>
<keyword evidence="4 8" id="KW-0812">Transmembrane</keyword>
<dbReference type="Proteomes" id="UP001209570">
    <property type="component" value="Unassembled WGS sequence"/>
</dbReference>
<evidence type="ECO:0000256" key="7">
    <source>
        <dbReference type="ARBA" id="ARBA00023136"/>
    </source>
</evidence>
<protein>
    <recommendedName>
        <fullName evidence="8">V-type proton ATPase subunit a</fullName>
    </recommendedName>
</protein>
<gene>
    <name evidence="10" type="ORF">P43SY_012059</name>
</gene>
<accession>A0AAD5L7C0</accession>
<dbReference type="Pfam" id="PF01496">
    <property type="entry name" value="V_ATPase_I"/>
    <property type="match status" value="1"/>
</dbReference>
<evidence type="ECO:0000256" key="9">
    <source>
        <dbReference type="SAM" id="MobiDB-lite"/>
    </source>
</evidence>
<evidence type="ECO:0000256" key="3">
    <source>
        <dbReference type="ARBA" id="ARBA00022448"/>
    </source>
</evidence>
<dbReference type="PANTHER" id="PTHR11629:SF63">
    <property type="entry name" value="V-TYPE PROTON ATPASE SUBUNIT A"/>
    <property type="match status" value="1"/>
</dbReference>
<evidence type="ECO:0000256" key="1">
    <source>
        <dbReference type="ARBA" id="ARBA00004141"/>
    </source>
</evidence>
<dbReference type="GO" id="GO:0051117">
    <property type="term" value="F:ATPase binding"/>
    <property type="evidence" value="ECO:0007669"/>
    <property type="project" value="TreeGrafter"/>
</dbReference>
<keyword evidence="6 8" id="KW-0406">Ion transport</keyword>
<comment type="subcellular location">
    <subcellularLocation>
        <location evidence="1">Membrane</location>
        <topology evidence="1">Multi-pass membrane protein</topology>
    </subcellularLocation>
</comment>
<evidence type="ECO:0000256" key="5">
    <source>
        <dbReference type="ARBA" id="ARBA00022989"/>
    </source>
</evidence>
<comment type="caution">
    <text evidence="8">Lacks conserved residue(s) required for the propagation of feature annotation.</text>
</comment>
<comment type="similarity">
    <text evidence="2 8">Belongs to the V-ATPase 116 kDa subunit family.</text>
</comment>
<feature type="region of interest" description="Disordered" evidence="9">
    <location>
        <begin position="43"/>
        <end position="69"/>
    </location>
</feature>
<feature type="transmembrane region" description="Helical" evidence="8">
    <location>
        <begin position="12"/>
        <end position="31"/>
    </location>
</feature>
<evidence type="ECO:0000256" key="4">
    <source>
        <dbReference type="ARBA" id="ARBA00022692"/>
    </source>
</evidence>
<comment type="caution">
    <text evidence="10">The sequence shown here is derived from an EMBL/GenBank/DDBJ whole genome shotgun (WGS) entry which is preliminary data.</text>
</comment>
<dbReference type="InterPro" id="IPR002490">
    <property type="entry name" value="V-ATPase_116kDa_su"/>
</dbReference>